<reference evidence="9" key="2">
    <citation type="submission" date="2015-01" db="EMBL/GenBank/DDBJ databases">
        <title>Evolutionary Origins and Diversification of the Mycorrhizal Mutualists.</title>
        <authorList>
            <consortium name="DOE Joint Genome Institute"/>
            <consortium name="Mycorrhizal Genomics Consortium"/>
            <person name="Kohler A."/>
            <person name="Kuo A."/>
            <person name="Nagy L.G."/>
            <person name="Floudas D."/>
            <person name="Copeland A."/>
            <person name="Barry K.W."/>
            <person name="Cichocki N."/>
            <person name="Veneault-Fourrey C."/>
            <person name="LaButti K."/>
            <person name="Lindquist E.A."/>
            <person name="Lipzen A."/>
            <person name="Lundell T."/>
            <person name="Morin E."/>
            <person name="Murat C."/>
            <person name="Riley R."/>
            <person name="Ohm R."/>
            <person name="Sun H."/>
            <person name="Tunlid A."/>
            <person name="Henrissat B."/>
            <person name="Grigoriev I.V."/>
            <person name="Hibbett D.S."/>
            <person name="Martin F."/>
        </authorList>
    </citation>
    <scope>NUCLEOTIDE SEQUENCE [LARGE SCALE GENOMIC DNA]</scope>
    <source>
        <strain evidence="9">LaAM-08-1</strain>
    </source>
</reference>
<feature type="compositionally biased region" description="Polar residues" evidence="5">
    <location>
        <begin position="1208"/>
        <end position="1217"/>
    </location>
</feature>
<dbReference type="Pfam" id="PF04408">
    <property type="entry name" value="WHD_HA2"/>
    <property type="match status" value="1"/>
</dbReference>
<keyword evidence="9" id="KW-1185">Reference proteome</keyword>
<dbReference type="HOGENOM" id="CLU_001832_1_1_1"/>
<feature type="compositionally biased region" description="Polar residues" evidence="5">
    <location>
        <begin position="1"/>
        <end position="17"/>
    </location>
</feature>
<evidence type="ECO:0008006" key="10">
    <source>
        <dbReference type="Google" id="ProtNLM"/>
    </source>
</evidence>
<protein>
    <recommendedName>
        <fullName evidence="10">RNA helicase</fullName>
    </recommendedName>
</protein>
<dbReference type="GO" id="GO:0003723">
    <property type="term" value="F:RNA binding"/>
    <property type="evidence" value="ECO:0007669"/>
    <property type="project" value="TreeGrafter"/>
</dbReference>
<dbReference type="EMBL" id="KN838550">
    <property type="protein sequence ID" value="KIK06992.1"/>
    <property type="molecule type" value="Genomic_DNA"/>
</dbReference>
<dbReference type="CDD" id="cd17917">
    <property type="entry name" value="DEXHc_RHA-like"/>
    <property type="match status" value="1"/>
</dbReference>
<gene>
    <name evidence="8" type="ORF">K443DRAFT_88197</name>
</gene>
<dbReference type="STRING" id="1095629.A0A0C9Y9X7"/>
<dbReference type="OrthoDB" id="28053at2759"/>
<dbReference type="Pfam" id="PF00271">
    <property type="entry name" value="Helicase_C"/>
    <property type="match status" value="1"/>
</dbReference>
<feature type="domain" description="Helicase C-terminal" evidence="7">
    <location>
        <begin position="634"/>
        <end position="809"/>
    </location>
</feature>
<dbReference type="GO" id="GO:0004386">
    <property type="term" value="F:helicase activity"/>
    <property type="evidence" value="ECO:0007669"/>
    <property type="project" value="UniProtKB-KW"/>
</dbReference>
<dbReference type="InterPro" id="IPR048333">
    <property type="entry name" value="HA2_WH"/>
</dbReference>
<dbReference type="FunFam" id="3.40.50.300:FF:001627">
    <property type="entry name" value="Nuclear DNA helicase II"/>
    <property type="match status" value="1"/>
</dbReference>
<evidence type="ECO:0000256" key="5">
    <source>
        <dbReference type="SAM" id="MobiDB-lite"/>
    </source>
</evidence>
<dbReference type="PROSITE" id="PS51192">
    <property type="entry name" value="HELICASE_ATP_BIND_1"/>
    <property type="match status" value="1"/>
</dbReference>
<accession>A0A0C9Y9X7</accession>
<evidence type="ECO:0000313" key="8">
    <source>
        <dbReference type="EMBL" id="KIK06992.1"/>
    </source>
</evidence>
<dbReference type="PROSITE" id="PS51194">
    <property type="entry name" value="HELICASE_CTER"/>
    <property type="match status" value="1"/>
</dbReference>
<keyword evidence="3" id="KW-0347">Helicase</keyword>
<keyword evidence="1" id="KW-0547">Nucleotide-binding</keyword>
<dbReference type="Pfam" id="PF21010">
    <property type="entry name" value="HA2_C"/>
    <property type="match status" value="1"/>
</dbReference>
<evidence type="ECO:0000256" key="1">
    <source>
        <dbReference type="ARBA" id="ARBA00022741"/>
    </source>
</evidence>
<organism evidence="8 9">
    <name type="scientific">Laccaria amethystina LaAM-08-1</name>
    <dbReference type="NCBI Taxonomy" id="1095629"/>
    <lineage>
        <taxon>Eukaryota</taxon>
        <taxon>Fungi</taxon>
        <taxon>Dikarya</taxon>
        <taxon>Basidiomycota</taxon>
        <taxon>Agaricomycotina</taxon>
        <taxon>Agaricomycetes</taxon>
        <taxon>Agaricomycetidae</taxon>
        <taxon>Agaricales</taxon>
        <taxon>Agaricineae</taxon>
        <taxon>Hydnangiaceae</taxon>
        <taxon>Laccaria</taxon>
    </lineage>
</organism>
<dbReference type="SMART" id="SM00490">
    <property type="entry name" value="HELICc"/>
    <property type="match status" value="1"/>
</dbReference>
<evidence type="ECO:0000259" key="6">
    <source>
        <dbReference type="PROSITE" id="PS51192"/>
    </source>
</evidence>
<dbReference type="InterPro" id="IPR014720">
    <property type="entry name" value="dsRBD_dom"/>
</dbReference>
<feature type="region of interest" description="Disordered" evidence="5">
    <location>
        <begin position="1207"/>
        <end position="1259"/>
    </location>
</feature>
<dbReference type="Pfam" id="PF00035">
    <property type="entry name" value="dsrm"/>
    <property type="match status" value="1"/>
</dbReference>
<evidence type="ECO:0000313" key="9">
    <source>
        <dbReference type="Proteomes" id="UP000054477"/>
    </source>
</evidence>
<reference evidence="8 9" key="1">
    <citation type="submission" date="2014-04" db="EMBL/GenBank/DDBJ databases">
        <authorList>
            <consortium name="DOE Joint Genome Institute"/>
            <person name="Kuo A."/>
            <person name="Kohler A."/>
            <person name="Nagy L.G."/>
            <person name="Floudas D."/>
            <person name="Copeland A."/>
            <person name="Barry K.W."/>
            <person name="Cichocki N."/>
            <person name="Veneault-Fourrey C."/>
            <person name="LaButti K."/>
            <person name="Lindquist E.A."/>
            <person name="Lipzen A."/>
            <person name="Lundell T."/>
            <person name="Morin E."/>
            <person name="Murat C."/>
            <person name="Sun H."/>
            <person name="Tunlid A."/>
            <person name="Henrissat B."/>
            <person name="Grigoriev I.V."/>
            <person name="Hibbett D.S."/>
            <person name="Martin F."/>
            <person name="Nordberg H.P."/>
            <person name="Cantor M.N."/>
            <person name="Hua S.X."/>
        </authorList>
    </citation>
    <scope>NUCLEOTIDE SEQUENCE [LARGE SCALE GENOMIC DNA]</scope>
    <source>
        <strain evidence="8 9">LaAM-08-1</strain>
    </source>
</reference>
<proteinExistence type="predicted"/>
<dbReference type="Gene3D" id="1.20.120.1080">
    <property type="match status" value="1"/>
</dbReference>
<dbReference type="Pfam" id="PF00270">
    <property type="entry name" value="DEAD"/>
    <property type="match status" value="1"/>
</dbReference>
<feature type="domain" description="Helicase ATP-binding" evidence="6">
    <location>
        <begin position="374"/>
        <end position="555"/>
    </location>
</feature>
<dbReference type="InterPro" id="IPR007502">
    <property type="entry name" value="Helicase-assoc_dom"/>
</dbReference>
<dbReference type="SMART" id="SM00487">
    <property type="entry name" value="DEXDc"/>
    <property type="match status" value="1"/>
</dbReference>
<dbReference type="PANTHER" id="PTHR18934:SF203">
    <property type="entry name" value="ATP-DEPENDENT RNA HELICASE A"/>
    <property type="match status" value="1"/>
</dbReference>
<name>A0A0C9Y9X7_9AGAR</name>
<dbReference type="InterPro" id="IPR027417">
    <property type="entry name" value="P-loop_NTPase"/>
</dbReference>
<keyword evidence="4" id="KW-0067">ATP-binding</keyword>
<evidence type="ECO:0000256" key="2">
    <source>
        <dbReference type="ARBA" id="ARBA00022801"/>
    </source>
</evidence>
<dbReference type="InterPro" id="IPR014001">
    <property type="entry name" value="Helicase_ATP-bd"/>
</dbReference>
<keyword evidence="2" id="KW-0378">Hydrolase</keyword>
<feature type="compositionally biased region" description="Acidic residues" evidence="5">
    <location>
        <begin position="1165"/>
        <end position="1176"/>
    </location>
</feature>
<dbReference type="CDD" id="cd18791">
    <property type="entry name" value="SF2_C_RHA"/>
    <property type="match status" value="1"/>
</dbReference>
<feature type="compositionally biased region" description="Polar residues" evidence="5">
    <location>
        <begin position="1225"/>
        <end position="1246"/>
    </location>
</feature>
<dbReference type="FunFam" id="1.20.120.1080:FF:000002">
    <property type="entry name" value="Putative ATP-dependent RNA helicase DHX36"/>
    <property type="match status" value="1"/>
</dbReference>
<dbReference type="SMART" id="SM00847">
    <property type="entry name" value="HA2"/>
    <property type="match status" value="1"/>
</dbReference>
<feature type="region of interest" description="Disordered" evidence="5">
    <location>
        <begin position="1159"/>
        <end position="1181"/>
    </location>
</feature>
<dbReference type="Gene3D" id="3.40.50.300">
    <property type="entry name" value="P-loop containing nucleotide triphosphate hydrolases"/>
    <property type="match status" value="2"/>
</dbReference>
<dbReference type="InterPro" id="IPR011545">
    <property type="entry name" value="DEAD/DEAH_box_helicase_dom"/>
</dbReference>
<dbReference type="GO" id="GO:0005524">
    <property type="term" value="F:ATP binding"/>
    <property type="evidence" value="ECO:0007669"/>
    <property type="project" value="UniProtKB-KW"/>
</dbReference>
<dbReference type="GO" id="GO:0016787">
    <property type="term" value="F:hydrolase activity"/>
    <property type="evidence" value="ECO:0007669"/>
    <property type="project" value="UniProtKB-KW"/>
</dbReference>
<evidence type="ECO:0000259" key="7">
    <source>
        <dbReference type="PROSITE" id="PS51194"/>
    </source>
</evidence>
<dbReference type="PANTHER" id="PTHR18934">
    <property type="entry name" value="ATP-DEPENDENT RNA HELICASE"/>
    <property type="match status" value="1"/>
</dbReference>
<feature type="region of interest" description="Disordered" evidence="5">
    <location>
        <begin position="1"/>
        <end position="46"/>
    </location>
</feature>
<evidence type="ECO:0000256" key="4">
    <source>
        <dbReference type="ARBA" id="ARBA00022840"/>
    </source>
</evidence>
<dbReference type="InterPro" id="IPR001650">
    <property type="entry name" value="Helicase_C-like"/>
</dbReference>
<dbReference type="SUPFAM" id="SSF52540">
    <property type="entry name" value="P-loop containing nucleoside triphosphate hydrolases"/>
    <property type="match status" value="1"/>
</dbReference>
<sequence>MSSNQPPRSTQGSSFTIRPSHFAGQGSSSRSAGPSKRGGKGGLIKKTLLESPLHDEKYIEQEYNQPPLPIKKIHESTPKSSLGNFSMIAIGKLPHYSTVEGVVDEGAKRLHVWRTTAIVEMEPPVIGVGDHPEKKQSEKLAALSAVYQLQQLGVLDNPKKLHPESRDQSEVTLSDSTIVGYEQARNFMDYYCRRYGFGKPEIAFNEIRKSNTGWEAVMTVGGRRIGLGSGSNKKAAQVTCFLDVTQYLESCDPELWKSFVVASKSGADLGMAPKVYFQMSDGLDDAIRDLCVDIKRSSLYRNRPALKPKTDEGADLSPPSVPLYNAPKLRQESLTEKSNRLLAQRQGYLSDPKMERMRASRMSLPVFSQAEDVLTHIKEHDVTICMAATGSGKTTQIPQMILDEFIQRGKGAHCNVVCTQPRRLAAISVADRVSKERGEMLGRTIGYQVRFEAKLPEDHGSVTFCTTGVFLKRLQSALSGVHHPGSRSLDTVTHVVVDEVHERDIDTDLLLVVLKRLMADRKARNKPLKIILMSATIDPALFQSYFPDDRGNPANVIEVPGRSFPVTKYFMDDFLPQLLQGPTKWAFGEESVSNYVCRELGSVVAAKLGACASKPGAESRTDDLELPYPLIAATISHVLTSSNDGHVLVFLPGWDEIMATQRALQQPAGPLGVNFHDASKYSIHLLHSTIPLAEQQVIFEPPPAGIRRIILATNIAETSVTIPDVVYVVDAAKVKEQRYDPERHMSSLVSAWVGSSNISQRAGRAGRHRSGEYFGLLGKARVTALQPYQTVEMKRVDLSNVVMHVKALAFPNITVEEVLGATIEAPDPDRVAAAMKDLQMVGALDSDKNLTSLGRVLLMLPVEAQMGRLVLYGSFFRCLDQALTLAAILTNRDPFVSPMHLKAEAAGKKNSWSPEGFRSDALATLRAYNAWWAMQSRGEYISANRFCVDNFLAKPTLLMIQKIKVHLLQSLYTAGVIDVSAGGLMDGSTKSLTVPPALNANGDSLPLLAGLIAIASQPKFAIRVGEKTYRTSNDRTTFIHPSSVNHRKKEMVDQGGVSAGEKQLYAFAEKRRNVTGGGTPQTYLVTTTRLDPMTYMLFGAFNLQVTERGLECDDWLPIVGNLDALDDIQRLKTLMESCMLRVFEGITMGRRVRGGQVLPVLPREEESESGGEDEDRDYSLSRDEVKQLDLMTRDVVNILNRYSDERIATQSRQNSRPATPMGSPSWPSSQLPRGSISGYSTPQSFLSRPGTPSRLSRKF</sequence>
<dbReference type="Proteomes" id="UP000054477">
    <property type="component" value="Unassembled WGS sequence"/>
</dbReference>
<dbReference type="AlphaFoldDB" id="A0A0C9Y9X7"/>
<evidence type="ECO:0000256" key="3">
    <source>
        <dbReference type="ARBA" id="ARBA00022806"/>
    </source>
</evidence>